<dbReference type="InterPro" id="IPR024408">
    <property type="entry name" value="Muramidase"/>
</dbReference>
<comment type="caution">
    <text evidence="3">The sequence shown here is derived from an EMBL/GenBank/DDBJ whole genome shotgun (WGS) entry which is preliminary data.</text>
</comment>
<protein>
    <submittedName>
        <fullName evidence="3">N-acetylmuramidase family protein</fullName>
    </submittedName>
</protein>
<dbReference type="Pfam" id="PF11860">
    <property type="entry name" value="Muramidase"/>
    <property type="match status" value="1"/>
</dbReference>
<reference evidence="3 4" key="1">
    <citation type="submission" date="2019-02" db="EMBL/GenBank/DDBJ databases">
        <title>The genomic architecture of introgression among sibling species of bacteria.</title>
        <authorList>
            <person name="Cavassim M.I.A."/>
            <person name="Moeskjaer S."/>
            <person name="Moslemi C."/>
            <person name="Fields B."/>
            <person name="Bachmann A."/>
            <person name="Vilhjalmsson B."/>
            <person name="Schierup M.H."/>
            <person name="Young J.P.W."/>
            <person name="Andersen S.U."/>
        </authorList>
    </citation>
    <scope>NUCLEOTIDE SEQUENCE [LARGE SCALE GENOMIC DNA]</scope>
    <source>
        <strain evidence="3 4">SM135B</strain>
    </source>
</reference>
<accession>A0A7M3DQI9</accession>
<evidence type="ECO:0000259" key="2">
    <source>
        <dbReference type="Pfam" id="PF11860"/>
    </source>
</evidence>
<evidence type="ECO:0000256" key="1">
    <source>
        <dbReference type="SAM" id="MobiDB-lite"/>
    </source>
</evidence>
<feature type="region of interest" description="Disordered" evidence="1">
    <location>
        <begin position="1"/>
        <end position="31"/>
    </location>
</feature>
<feature type="domain" description="N-acetylmuramidase" evidence="2">
    <location>
        <begin position="18"/>
        <end position="141"/>
    </location>
</feature>
<organism evidence="3 4">
    <name type="scientific">Rhizobium leguminosarum</name>
    <dbReference type="NCBI Taxonomy" id="384"/>
    <lineage>
        <taxon>Bacteria</taxon>
        <taxon>Pseudomonadati</taxon>
        <taxon>Pseudomonadota</taxon>
        <taxon>Alphaproteobacteria</taxon>
        <taxon>Hyphomicrobiales</taxon>
        <taxon>Rhizobiaceae</taxon>
        <taxon>Rhizobium/Agrobacterium group</taxon>
        <taxon>Rhizobium</taxon>
    </lineage>
</organism>
<dbReference type="EMBL" id="SIOP01000001">
    <property type="protein sequence ID" value="TAY50927.1"/>
    <property type="molecule type" value="Genomic_DNA"/>
</dbReference>
<evidence type="ECO:0000313" key="4">
    <source>
        <dbReference type="Proteomes" id="UP000292974"/>
    </source>
</evidence>
<dbReference type="AlphaFoldDB" id="A0A7M3DQI9"/>
<feature type="compositionally biased region" description="Polar residues" evidence="1">
    <location>
        <begin position="12"/>
        <end position="24"/>
    </location>
</feature>
<sequence>MRRTSSRLRPAGNTTAPTRTSAPANGTRRYGAGGEHQYVRLAEAMKLNERAALAACSWGAFQILGSNFQAAGYPSVQAFVYSTCQSEAIQLFGFCNFVKTNPGMHKALKAEDWAGFASRYNGPGYKQNSYDTKMANAFKKFGGR</sequence>
<dbReference type="Proteomes" id="UP000292974">
    <property type="component" value="Unassembled WGS sequence"/>
</dbReference>
<proteinExistence type="predicted"/>
<gene>
    <name evidence="3" type="ORF">ELH90_03990</name>
</gene>
<evidence type="ECO:0000313" key="3">
    <source>
        <dbReference type="EMBL" id="TAY50927.1"/>
    </source>
</evidence>
<name>A0A7M3DQI9_RHILE</name>